<dbReference type="CDD" id="cd01392">
    <property type="entry name" value="HTH_LacI"/>
    <property type="match status" value="1"/>
</dbReference>
<accession>A0A317KVA5</accession>
<feature type="domain" description="HTH lacI-type" evidence="4">
    <location>
        <begin position="2"/>
        <end position="56"/>
    </location>
</feature>
<dbReference type="SUPFAM" id="SSF53822">
    <property type="entry name" value="Periplasmic binding protein-like I"/>
    <property type="match status" value="1"/>
</dbReference>
<gene>
    <name evidence="5" type="ORF">DLJ74_19510</name>
</gene>
<dbReference type="GO" id="GO:0000976">
    <property type="term" value="F:transcription cis-regulatory region binding"/>
    <property type="evidence" value="ECO:0007669"/>
    <property type="project" value="TreeGrafter"/>
</dbReference>
<dbReference type="Gene3D" id="1.10.260.40">
    <property type="entry name" value="lambda repressor-like DNA-binding domains"/>
    <property type="match status" value="1"/>
</dbReference>
<dbReference type="InterPro" id="IPR000843">
    <property type="entry name" value="HTH_LacI"/>
</dbReference>
<dbReference type="GO" id="GO:0003700">
    <property type="term" value="F:DNA-binding transcription factor activity"/>
    <property type="evidence" value="ECO:0007669"/>
    <property type="project" value="TreeGrafter"/>
</dbReference>
<protein>
    <submittedName>
        <fullName evidence="5">LacI family transcriptional regulator</fullName>
    </submittedName>
</protein>
<dbReference type="AlphaFoldDB" id="A0A317KVA5"/>
<keyword evidence="1" id="KW-0805">Transcription regulation</keyword>
<evidence type="ECO:0000256" key="2">
    <source>
        <dbReference type="ARBA" id="ARBA00023125"/>
    </source>
</evidence>
<sequence>MATIKDVAKLAGVAVSTASYALNNSTRISAATKQRVEEAARTLNYKKNGIASDLKRTKTNTIALILSDLSGPYYSELIKGVQDVTMANGYDLIACSSIGGPQSTAVKFLREKRVDGAIILAHNISDQITIESAQEDFPLIVLDRDISNKYVYHVEVDNEHGGYLATEYLIEKGLRNIAYIGGPQDSNDNKKRLKGYMEALKNHNLTAYSNLNSIGNFTREGGYKATKLLIARGELPEGIFYGNDEMAIGGLQAFRDHQIKVPEEISVIGFDDIQLSEYVSPPLTTIKQPKYEAGALAVDLIFQLIEGKQINQKYTLSTELVVRESVRK</sequence>
<dbReference type="InterPro" id="IPR028082">
    <property type="entry name" value="Peripla_BP_I"/>
</dbReference>
<evidence type="ECO:0000313" key="6">
    <source>
        <dbReference type="Proteomes" id="UP000245624"/>
    </source>
</evidence>
<dbReference type="CDD" id="cd06267">
    <property type="entry name" value="PBP1_LacI_sugar_binding-like"/>
    <property type="match status" value="1"/>
</dbReference>
<dbReference type="EMBL" id="QGTD01000021">
    <property type="protein sequence ID" value="PWU66610.1"/>
    <property type="molecule type" value="Genomic_DNA"/>
</dbReference>
<dbReference type="Gene3D" id="3.40.50.2300">
    <property type="match status" value="2"/>
</dbReference>
<dbReference type="Proteomes" id="UP000245624">
    <property type="component" value="Unassembled WGS sequence"/>
</dbReference>
<keyword evidence="3" id="KW-0804">Transcription</keyword>
<keyword evidence="2" id="KW-0238">DNA-binding</keyword>
<dbReference type="Pfam" id="PF00356">
    <property type="entry name" value="LacI"/>
    <property type="match status" value="1"/>
</dbReference>
<dbReference type="SUPFAM" id="SSF47413">
    <property type="entry name" value="lambda repressor-like DNA-binding domains"/>
    <property type="match status" value="1"/>
</dbReference>
<dbReference type="PANTHER" id="PTHR30146:SF109">
    <property type="entry name" value="HTH-TYPE TRANSCRIPTIONAL REGULATOR GALS"/>
    <property type="match status" value="1"/>
</dbReference>
<reference evidence="5 6" key="1">
    <citation type="submission" date="2018-05" db="EMBL/GenBank/DDBJ databases">
        <title>Genomic analysis of Gracilibacillus dipsosauri DD1 reveals novel features of a salt-tolerant amylase.</title>
        <authorList>
            <person name="Deutch C.E."/>
            <person name="Yang S."/>
        </authorList>
    </citation>
    <scope>NUCLEOTIDE SEQUENCE [LARGE SCALE GENOMIC DNA]</scope>
    <source>
        <strain evidence="5 6">DD1</strain>
    </source>
</reference>
<evidence type="ECO:0000313" key="5">
    <source>
        <dbReference type="EMBL" id="PWU66610.1"/>
    </source>
</evidence>
<proteinExistence type="predicted"/>
<evidence type="ECO:0000259" key="4">
    <source>
        <dbReference type="PROSITE" id="PS50932"/>
    </source>
</evidence>
<dbReference type="SMART" id="SM00354">
    <property type="entry name" value="HTH_LACI"/>
    <property type="match status" value="1"/>
</dbReference>
<dbReference type="InterPro" id="IPR046335">
    <property type="entry name" value="LacI/GalR-like_sensor"/>
</dbReference>
<organism evidence="5 6">
    <name type="scientific">Gracilibacillus dipsosauri</name>
    <dbReference type="NCBI Taxonomy" id="178340"/>
    <lineage>
        <taxon>Bacteria</taxon>
        <taxon>Bacillati</taxon>
        <taxon>Bacillota</taxon>
        <taxon>Bacilli</taxon>
        <taxon>Bacillales</taxon>
        <taxon>Bacillaceae</taxon>
        <taxon>Gracilibacillus</taxon>
    </lineage>
</organism>
<dbReference type="OrthoDB" id="9775106at2"/>
<dbReference type="PROSITE" id="PS50932">
    <property type="entry name" value="HTH_LACI_2"/>
    <property type="match status" value="1"/>
</dbReference>
<dbReference type="RefSeq" id="WP_109985742.1">
    <property type="nucleotide sequence ID" value="NZ_QGTD01000021.1"/>
</dbReference>
<dbReference type="PANTHER" id="PTHR30146">
    <property type="entry name" value="LACI-RELATED TRANSCRIPTIONAL REPRESSOR"/>
    <property type="match status" value="1"/>
</dbReference>
<dbReference type="Pfam" id="PF13377">
    <property type="entry name" value="Peripla_BP_3"/>
    <property type="match status" value="1"/>
</dbReference>
<dbReference type="InterPro" id="IPR010982">
    <property type="entry name" value="Lambda_DNA-bd_dom_sf"/>
</dbReference>
<evidence type="ECO:0000256" key="1">
    <source>
        <dbReference type="ARBA" id="ARBA00023015"/>
    </source>
</evidence>
<comment type="caution">
    <text evidence="5">The sequence shown here is derived from an EMBL/GenBank/DDBJ whole genome shotgun (WGS) entry which is preliminary data.</text>
</comment>
<name>A0A317KVA5_9BACI</name>
<evidence type="ECO:0000256" key="3">
    <source>
        <dbReference type="ARBA" id="ARBA00023163"/>
    </source>
</evidence>
<keyword evidence="6" id="KW-1185">Reference proteome</keyword>